<dbReference type="AlphaFoldDB" id="C0GEA2"/>
<dbReference type="GO" id="GO:0005524">
    <property type="term" value="F:ATP binding"/>
    <property type="evidence" value="ECO:0007669"/>
    <property type="project" value="TreeGrafter"/>
</dbReference>
<dbReference type="GO" id="GO:0051782">
    <property type="term" value="P:negative regulation of cell division"/>
    <property type="evidence" value="ECO:0007669"/>
    <property type="project" value="TreeGrafter"/>
</dbReference>
<dbReference type="eggNOG" id="COG4963">
    <property type="taxonomic scope" value="Bacteria"/>
</dbReference>
<protein>
    <submittedName>
        <fullName evidence="3">Response regulator receiver protein</fullName>
    </submittedName>
</protein>
<dbReference type="GO" id="GO:0009898">
    <property type="term" value="C:cytoplasmic side of plasma membrane"/>
    <property type="evidence" value="ECO:0007669"/>
    <property type="project" value="TreeGrafter"/>
</dbReference>
<dbReference type="OrthoDB" id="9794577at2"/>
<evidence type="ECO:0000259" key="2">
    <source>
        <dbReference type="PROSITE" id="PS50110"/>
    </source>
</evidence>
<dbReference type="SMART" id="SM00448">
    <property type="entry name" value="REC"/>
    <property type="match status" value="1"/>
</dbReference>
<dbReference type="Proteomes" id="UP000006443">
    <property type="component" value="Unassembled WGS sequence"/>
</dbReference>
<organism evidence="3 4">
    <name type="scientific">Dethiobacter alkaliphilus AHT 1</name>
    <dbReference type="NCBI Taxonomy" id="555088"/>
    <lineage>
        <taxon>Bacteria</taxon>
        <taxon>Bacillati</taxon>
        <taxon>Bacillota</taxon>
        <taxon>Dethiobacteria</taxon>
        <taxon>Dethiobacterales</taxon>
        <taxon>Dethiobacteraceae</taxon>
        <taxon>Dethiobacter</taxon>
    </lineage>
</organism>
<comment type="caution">
    <text evidence="3">The sequence shown here is derived from an EMBL/GenBank/DDBJ whole genome shotgun (WGS) entry which is preliminary data.</text>
</comment>
<dbReference type="Pfam" id="PF13614">
    <property type="entry name" value="AAA_31"/>
    <property type="match status" value="1"/>
</dbReference>
<dbReference type="eggNOG" id="COG4753">
    <property type="taxonomic scope" value="Bacteria"/>
</dbReference>
<dbReference type="SUPFAM" id="SSF52172">
    <property type="entry name" value="CheY-like"/>
    <property type="match status" value="1"/>
</dbReference>
<accession>C0GEA2</accession>
<dbReference type="InterPro" id="IPR050625">
    <property type="entry name" value="ParA/MinD_ATPase"/>
</dbReference>
<proteinExistence type="predicted"/>
<dbReference type="RefSeq" id="WP_008515121.1">
    <property type="nucleotide sequence ID" value="NZ_ACJM01000003.1"/>
</dbReference>
<dbReference type="Gene3D" id="3.40.50.300">
    <property type="entry name" value="P-loop containing nucleotide triphosphate hydrolases"/>
    <property type="match status" value="1"/>
</dbReference>
<name>C0GEA2_DETAL</name>
<dbReference type="STRING" id="555088.DealDRAFT_0811"/>
<dbReference type="PANTHER" id="PTHR43384:SF13">
    <property type="entry name" value="SLR0110 PROTEIN"/>
    <property type="match status" value="1"/>
</dbReference>
<dbReference type="InterPro" id="IPR001789">
    <property type="entry name" value="Sig_transdc_resp-reg_receiver"/>
</dbReference>
<dbReference type="InterPro" id="IPR025669">
    <property type="entry name" value="AAA_dom"/>
</dbReference>
<dbReference type="PANTHER" id="PTHR43384">
    <property type="entry name" value="SEPTUM SITE-DETERMINING PROTEIN MIND HOMOLOG, CHLOROPLASTIC-RELATED"/>
    <property type="match status" value="1"/>
</dbReference>
<dbReference type="InterPro" id="IPR027417">
    <property type="entry name" value="P-loop_NTPase"/>
</dbReference>
<dbReference type="Pfam" id="PF00072">
    <property type="entry name" value="Response_reg"/>
    <property type="match status" value="1"/>
</dbReference>
<evidence type="ECO:0000256" key="1">
    <source>
        <dbReference type="PROSITE-ProRule" id="PRU00169"/>
    </source>
</evidence>
<dbReference type="SUPFAM" id="SSF52540">
    <property type="entry name" value="P-loop containing nucleoside triphosphate hydrolases"/>
    <property type="match status" value="1"/>
</dbReference>
<comment type="caution">
    <text evidence="1">Lacks conserved residue(s) required for the propagation of feature annotation.</text>
</comment>
<dbReference type="GO" id="GO:0016887">
    <property type="term" value="F:ATP hydrolysis activity"/>
    <property type="evidence" value="ECO:0007669"/>
    <property type="project" value="TreeGrafter"/>
</dbReference>
<dbReference type="EMBL" id="ACJM01000003">
    <property type="protein sequence ID" value="EEG78396.1"/>
    <property type="molecule type" value="Genomic_DNA"/>
</dbReference>
<dbReference type="GO" id="GO:0000160">
    <property type="term" value="P:phosphorelay signal transduction system"/>
    <property type="evidence" value="ECO:0007669"/>
    <property type="project" value="InterPro"/>
</dbReference>
<dbReference type="PROSITE" id="PS50110">
    <property type="entry name" value="RESPONSE_REGULATORY"/>
    <property type="match status" value="1"/>
</dbReference>
<keyword evidence="4" id="KW-1185">Reference proteome</keyword>
<dbReference type="Gene3D" id="3.40.50.2300">
    <property type="match status" value="1"/>
</dbReference>
<feature type="domain" description="Response regulatory" evidence="2">
    <location>
        <begin position="7"/>
        <end position="122"/>
    </location>
</feature>
<sequence length="392" mass="43617">MTLDKIKTLIVNDDMEIQSDIVDIFANVEYITVVGEAETAEEALEFLENENPDVLVVGANIPGGGHKLTENVMQEYPDQVVILVERELKEETVRKAIFAGAKDVLVYPFTPAKLVDAVYRSFQLEQKKQDIQRSKPQRKRRKTGKGQVVTVFSTKGGVGRTFVSANLAVALAEQTKGKVVLVDLDLDFGNAALALNIVPRYTISDIIDEIRNLDQDMIESYLIPHRSGIKLLPANAQPQMAEFISSDHIEIILKVLQNAFDYVVVDMPGRFYEPVDPAFQAADMLLMVTTPEVATVRNVKAALIALDELNYPKSKIKVVLNRSDRRDEIKPKDVETTMNHNLFSILPADYKTVPSSLNQGIPVVLLHNMSKISRSFHDLTQKVVGDDSGKSA</sequence>
<gene>
    <name evidence="3" type="ORF">DealDRAFT_0811</name>
</gene>
<reference evidence="3 4" key="1">
    <citation type="submission" date="2009-02" db="EMBL/GenBank/DDBJ databases">
        <title>Sequencing of the draft genome and assembly of Dethiobacter alkaliphilus AHT 1.</title>
        <authorList>
            <consortium name="US DOE Joint Genome Institute (JGI-PGF)"/>
            <person name="Lucas S."/>
            <person name="Copeland A."/>
            <person name="Lapidus A."/>
            <person name="Glavina del Rio T."/>
            <person name="Dalin E."/>
            <person name="Tice H."/>
            <person name="Bruce D."/>
            <person name="Goodwin L."/>
            <person name="Pitluck S."/>
            <person name="Larimer F."/>
            <person name="Land M.L."/>
            <person name="Hauser L."/>
            <person name="Muyzer G."/>
        </authorList>
    </citation>
    <scope>NUCLEOTIDE SEQUENCE [LARGE SCALE GENOMIC DNA]</scope>
    <source>
        <strain evidence="3 4">AHT 1</strain>
    </source>
</reference>
<evidence type="ECO:0000313" key="4">
    <source>
        <dbReference type="Proteomes" id="UP000006443"/>
    </source>
</evidence>
<dbReference type="GO" id="GO:0005829">
    <property type="term" value="C:cytosol"/>
    <property type="evidence" value="ECO:0007669"/>
    <property type="project" value="TreeGrafter"/>
</dbReference>
<dbReference type="InterPro" id="IPR011006">
    <property type="entry name" value="CheY-like_superfamily"/>
</dbReference>
<evidence type="ECO:0000313" key="3">
    <source>
        <dbReference type="EMBL" id="EEG78396.1"/>
    </source>
</evidence>